<sequence length="66" mass="7136">MSCFTAVASATCAGMPAHLVGLCKPYNALNFLRRLSISRSGQWSYLDASWRAATASHMSLSWAKPS</sequence>
<dbReference type="AlphaFoldDB" id="A0A6A3M822"/>
<evidence type="ECO:0000313" key="1">
    <source>
        <dbReference type="EMBL" id="KAE9022368.1"/>
    </source>
</evidence>
<dbReference type="Proteomes" id="UP000429607">
    <property type="component" value="Unassembled WGS sequence"/>
</dbReference>
<name>A0A6A3M822_9STRA</name>
<evidence type="ECO:0000313" key="3">
    <source>
        <dbReference type="Proteomes" id="UP000429607"/>
    </source>
</evidence>
<dbReference type="EMBL" id="QXFU01000738">
    <property type="protein sequence ID" value="KAE9022368.1"/>
    <property type="molecule type" value="Genomic_DNA"/>
</dbReference>
<gene>
    <name evidence="2" type="ORF">PR001_g11804</name>
    <name evidence="1" type="ORF">PR002_g11992</name>
</gene>
<protein>
    <submittedName>
        <fullName evidence="2">Uncharacterized protein</fullName>
    </submittedName>
</protein>
<comment type="caution">
    <text evidence="2">The sequence shown here is derived from an EMBL/GenBank/DDBJ whole genome shotgun (WGS) entry which is preliminary data.</text>
</comment>
<accession>A0A6A3M822</accession>
<evidence type="ECO:0000313" key="2">
    <source>
        <dbReference type="EMBL" id="KAE9028149.1"/>
    </source>
</evidence>
<organism evidence="2 3">
    <name type="scientific">Phytophthora rubi</name>
    <dbReference type="NCBI Taxonomy" id="129364"/>
    <lineage>
        <taxon>Eukaryota</taxon>
        <taxon>Sar</taxon>
        <taxon>Stramenopiles</taxon>
        <taxon>Oomycota</taxon>
        <taxon>Peronosporomycetes</taxon>
        <taxon>Peronosporales</taxon>
        <taxon>Peronosporaceae</taxon>
        <taxon>Phytophthora</taxon>
    </lineage>
</organism>
<evidence type="ECO:0000313" key="4">
    <source>
        <dbReference type="Proteomes" id="UP000435112"/>
    </source>
</evidence>
<dbReference type="Proteomes" id="UP000435112">
    <property type="component" value="Unassembled WGS sequence"/>
</dbReference>
<reference evidence="3 4" key="1">
    <citation type="submission" date="2018-09" db="EMBL/GenBank/DDBJ databases">
        <title>Genomic investigation of the strawberry pathogen Phytophthora fragariae indicates pathogenicity is determined by transcriptional variation in three key races.</title>
        <authorList>
            <person name="Adams T.M."/>
            <person name="Armitage A.D."/>
            <person name="Sobczyk M.K."/>
            <person name="Bates H.J."/>
            <person name="Dunwell J.M."/>
            <person name="Nellist C.F."/>
            <person name="Harrison R.J."/>
        </authorList>
    </citation>
    <scope>NUCLEOTIDE SEQUENCE [LARGE SCALE GENOMIC DNA]</scope>
    <source>
        <strain evidence="2 3">SCRP249</strain>
        <strain evidence="1 4">SCRP324</strain>
    </source>
</reference>
<proteinExistence type="predicted"/>
<dbReference type="EMBL" id="QXFV01000741">
    <property type="protein sequence ID" value="KAE9028149.1"/>
    <property type="molecule type" value="Genomic_DNA"/>
</dbReference>